<evidence type="ECO:0000313" key="4">
    <source>
        <dbReference type="Proteomes" id="UP000838763"/>
    </source>
</evidence>
<reference evidence="3" key="1">
    <citation type="submission" date="2022-11" db="EMBL/GenBank/DDBJ databases">
        <authorList>
            <person name="Scott C."/>
            <person name="Bruce N."/>
        </authorList>
    </citation>
    <scope>NUCLEOTIDE SEQUENCE</scope>
</reference>
<dbReference type="AlphaFoldDB" id="A0A9P1H2M1"/>
<proteinExistence type="predicted"/>
<dbReference type="Proteomes" id="UP000838763">
    <property type="component" value="Unassembled WGS sequence"/>
</dbReference>
<sequence length="335" mass="35068">MPAESDPESNNGNSSNSGQNGSGSGTQPEASGGATRKTRATPKRDPGVGAMNRRAAAGLRRATQLSLPGNGDSSDSGGSGGTAALPGPGSKGNSTPAIVASVTVIVVVLLLLLIFLFRYRRTKKDSTMAMYGRRDRTLFALRLKQKPGNRSSTVMGGLLNPARSSPDSPTFGGSQPAMVERPNPVAQRRISAASAASAATDMSNLPSPTSTVFGGTISMFPFHLRNTRSQTRPPIPHRVDGGSGTRPQPRTSVGAVSQLSRPSEIRVSFSDVSGFSDTASSYRADMYATHPTWQPDAPVPGPPRLNSIRRHTEIGEWNITGSGNHIINQVAPGKN</sequence>
<feature type="region of interest" description="Disordered" evidence="1">
    <location>
        <begin position="227"/>
        <end position="255"/>
    </location>
</feature>
<evidence type="ECO:0000313" key="3">
    <source>
        <dbReference type="EMBL" id="CAI4215552.1"/>
    </source>
</evidence>
<evidence type="ECO:0000256" key="2">
    <source>
        <dbReference type="SAM" id="Phobius"/>
    </source>
</evidence>
<feature type="compositionally biased region" description="Polar residues" evidence="1">
    <location>
        <begin position="162"/>
        <end position="173"/>
    </location>
</feature>
<accession>A0A9P1H2M1</accession>
<feature type="compositionally biased region" description="Low complexity" evidence="1">
    <location>
        <begin position="9"/>
        <end position="19"/>
    </location>
</feature>
<organism evidence="3 4">
    <name type="scientific">Parascedosporium putredinis</name>
    <dbReference type="NCBI Taxonomy" id="1442378"/>
    <lineage>
        <taxon>Eukaryota</taxon>
        <taxon>Fungi</taxon>
        <taxon>Dikarya</taxon>
        <taxon>Ascomycota</taxon>
        <taxon>Pezizomycotina</taxon>
        <taxon>Sordariomycetes</taxon>
        <taxon>Hypocreomycetidae</taxon>
        <taxon>Microascales</taxon>
        <taxon>Microascaceae</taxon>
        <taxon>Parascedosporium</taxon>
    </lineage>
</organism>
<name>A0A9P1H2M1_9PEZI</name>
<dbReference type="OrthoDB" id="10484651at2759"/>
<comment type="caution">
    <text evidence="3">The sequence shown here is derived from an EMBL/GenBank/DDBJ whole genome shotgun (WGS) entry which is preliminary data.</text>
</comment>
<feature type="region of interest" description="Disordered" evidence="1">
    <location>
        <begin position="149"/>
        <end position="179"/>
    </location>
</feature>
<evidence type="ECO:0000256" key="1">
    <source>
        <dbReference type="SAM" id="MobiDB-lite"/>
    </source>
</evidence>
<protein>
    <submittedName>
        <fullName evidence="3">Uncharacterized protein</fullName>
    </submittedName>
</protein>
<feature type="region of interest" description="Disordered" evidence="1">
    <location>
        <begin position="1"/>
        <end position="93"/>
    </location>
</feature>
<dbReference type="EMBL" id="CALLCH030000012">
    <property type="protein sequence ID" value="CAI4215552.1"/>
    <property type="molecule type" value="Genomic_DNA"/>
</dbReference>
<feature type="transmembrane region" description="Helical" evidence="2">
    <location>
        <begin position="97"/>
        <end position="117"/>
    </location>
</feature>
<gene>
    <name evidence="3" type="ORF">PPNO1_LOCUS5263</name>
</gene>
<keyword evidence="2" id="KW-1133">Transmembrane helix</keyword>
<keyword evidence="4" id="KW-1185">Reference proteome</keyword>
<feature type="compositionally biased region" description="Polar residues" evidence="1">
    <location>
        <begin position="245"/>
        <end position="255"/>
    </location>
</feature>
<keyword evidence="2" id="KW-0472">Membrane</keyword>
<keyword evidence="2" id="KW-0812">Transmembrane</keyword>